<gene>
    <name evidence="1" type="ORF">FGL95_05615</name>
</gene>
<protein>
    <submittedName>
        <fullName evidence="1">Uncharacterized protein</fullName>
    </submittedName>
</protein>
<evidence type="ECO:0000313" key="2">
    <source>
        <dbReference type="Proteomes" id="UP000535543"/>
    </source>
</evidence>
<proteinExistence type="predicted"/>
<keyword evidence="2" id="KW-1185">Reference proteome</keyword>
<name>A0A848KA40_9NOCA</name>
<accession>A0A848KA40</accession>
<dbReference type="AlphaFoldDB" id="A0A848KA40"/>
<reference evidence="1 2" key="1">
    <citation type="submission" date="2019-05" db="EMBL/GenBank/DDBJ databases">
        <authorList>
            <person name="Lee S.D."/>
        </authorList>
    </citation>
    <scope>NUCLEOTIDE SEQUENCE [LARGE SCALE GENOMIC DNA]</scope>
    <source>
        <strain evidence="1 2">YC2-7</strain>
    </source>
</reference>
<dbReference type="EMBL" id="VCQU01000002">
    <property type="protein sequence ID" value="NMN94516.1"/>
    <property type="molecule type" value="Genomic_DNA"/>
</dbReference>
<comment type="caution">
    <text evidence="1">The sequence shown here is derived from an EMBL/GenBank/DDBJ whole genome shotgun (WGS) entry which is preliminary data.</text>
</comment>
<sequence length="83" mass="9348">MNKDQRTLERRLEVHALLARIGIDRLMSDPAISEQLPDDLWPTLLTAAGPLGLQQVQGKEMPDWYNALHKDIDAAIDKAMKAK</sequence>
<dbReference type="Proteomes" id="UP000535543">
    <property type="component" value="Unassembled WGS sequence"/>
</dbReference>
<reference evidence="1 2" key="2">
    <citation type="submission" date="2020-06" db="EMBL/GenBank/DDBJ databases">
        <title>Antribacter stalactiti gen. nov., sp. nov., a new member of the family Nacardiaceae isolated from a cave.</title>
        <authorList>
            <person name="Kim I.S."/>
        </authorList>
    </citation>
    <scope>NUCLEOTIDE SEQUENCE [LARGE SCALE GENOMIC DNA]</scope>
    <source>
        <strain evidence="1 2">YC2-7</strain>
    </source>
</reference>
<organism evidence="1 2">
    <name type="scientific">Antrihabitans stalactiti</name>
    <dbReference type="NCBI Taxonomy" id="2584121"/>
    <lineage>
        <taxon>Bacteria</taxon>
        <taxon>Bacillati</taxon>
        <taxon>Actinomycetota</taxon>
        <taxon>Actinomycetes</taxon>
        <taxon>Mycobacteriales</taxon>
        <taxon>Nocardiaceae</taxon>
        <taxon>Antrihabitans</taxon>
    </lineage>
</organism>
<dbReference type="RefSeq" id="WP_169585275.1">
    <property type="nucleotide sequence ID" value="NZ_VCQU01000002.1"/>
</dbReference>
<evidence type="ECO:0000313" key="1">
    <source>
        <dbReference type="EMBL" id="NMN94516.1"/>
    </source>
</evidence>